<dbReference type="InterPro" id="IPR036812">
    <property type="entry name" value="NAD(P)_OxRdtase_dom_sf"/>
</dbReference>
<keyword evidence="5" id="KW-1185">Reference proteome</keyword>
<evidence type="ECO:0000256" key="2">
    <source>
        <dbReference type="SAM" id="SignalP"/>
    </source>
</evidence>
<evidence type="ECO:0000313" key="5">
    <source>
        <dbReference type="Proteomes" id="UP001201449"/>
    </source>
</evidence>
<feature type="chain" id="PRO_5046583978" evidence="2">
    <location>
        <begin position="33"/>
        <end position="375"/>
    </location>
</feature>
<sequence length="375" mass="41471">MKKVTEINRRDFFKNAALAGAGLVLSSGTVLASGEDKTAFIQSPNSNLSTLPTRKLGPLEVTGIGLGCMSMVAGTYNPTPPKDEMIAHLRKAVELGVTFFDTAEVYGPYGSEELVGEALKPFKGKITIASKFGFEIQNGRRMGRNATPESIKKVIDGSLKRLRLETIDLYYLHRMDPNVPVEEVAGAVKDLIAAGKVKHWGLSEVSPETLRKAHAELPVAALQSEYNLAERVVENQILETCEELGVGFVPWGPTHRSFLAGRFNEYSRFDSQDRRSQLPFFSAEGFAQNMPFLRVVRDWSQKKGITMVQFSLAWLLAQKPFIVPIPGTISPQHLAENLGALNVKFTDAELNEIRAEIEKFKFLGVRAPETAFIDQ</sequence>
<evidence type="ECO:0000256" key="1">
    <source>
        <dbReference type="ARBA" id="ARBA00023002"/>
    </source>
</evidence>
<dbReference type="InterPro" id="IPR019546">
    <property type="entry name" value="TAT_signal_bac_arc"/>
</dbReference>
<dbReference type="PROSITE" id="PS51318">
    <property type="entry name" value="TAT"/>
    <property type="match status" value="1"/>
</dbReference>
<keyword evidence="1" id="KW-0560">Oxidoreductase</keyword>
<evidence type="ECO:0000313" key="4">
    <source>
        <dbReference type="EMBL" id="MCF1751598.1"/>
    </source>
</evidence>
<dbReference type="RefSeq" id="WP_234861567.1">
    <property type="nucleotide sequence ID" value="NZ_JAKEVZ010000007.1"/>
</dbReference>
<dbReference type="Gene3D" id="3.20.20.100">
    <property type="entry name" value="NADP-dependent oxidoreductase domain"/>
    <property type="match status" value="1"/>
</dbReference>
<organism evidence="4 5">
    <name type="scientific">Mariniradius sediminis</name>
    <dbReference type="NCBI Taxonomy" id="2909237"/>
    <lineage>
        <taxon>Bacteria</taxon>
        <taxon>Pseudomonadati</taxon>
        <taxon>Bacteroidota</taxon>
        <taxon>Cytophagia</taxon>
        <taxon>Cytophagales</taxon>
        <taxon>Cyclobacteriaceae</taxon>
        <taxon>Mariniradius</taxon>
    </lineage>
</organism>
<dbReference type="NCBIfam" id="TIGR01409">
    <property type="entry name" value="TAT_signal_seq"/>
    <property type="match status" value="1"/>
</dbReference>
<dbReference type="Pfam" id="PF00248">
    <property type="entry name" value="Aldo_ket_red"/>
    <property type="match status" value="1"/>
</dbReference>
<name>A0ABS9BXL1_9BACT</name>
<evidence type="ECO:0000259" key="3">
    <source>
        <dbReference type="Pfam" id="PF00248"/>
    </source>
</evidence>
<keyword evidence="2" id="KW-0732">Signal</keyword>
<accession>A0ABS9BXL1</accession>
<dbReference type="PANTHER" id="PTHR43625:SF77">
    <property type="entry name" value="ALDO-KETO REDUCTASE"/>
    <property type="match status" value="1"/>
</dbReference>
<feature type="domain" description="NADP-dependent oxidoreductase" evidence="3">
    <location>
        <begin position="64"/>
        <end position="355"/>
    </location>
</feature>
<dbReference type="EMBL" id="JAKEVZ010000007">
    <property type="protein sequence ID" value="MCF1751598.1"/>
    <property type="molecule type" value="Genomic_DNA"/>
</dbReference>
<reference evidence="4 5" key="1">
    <citation type="submission" date="2022-01" db="EMBL/GenBank/DDBJ databases">
        <title>Mariniradius saccharolyticus sp. nov., isolated from sediment of a river.</title>
        <authorList>
            <person name="Liu H."/>
        </authorList>
    </citation>
    <scope>NUCLEOTIDE SEQUENCE [LARGE SCALE GENOMIC DNA]</scope>
    <source>
        <strain evidence="4 5">RY-2</strain>
    </source>
</reference>
<dbReference type="InterPro" id="IPR050791">
    <property type="entry name" value="Aldo-Keto_reductase"/>
</dbReference>
<dbReference type="PANTHER" id="PTHR43625">
    <property type="entry name" value="AFLATOXIN B1 ALDEHYDE REDUCTASE"/>
    <property type="match status" value="1"/>
</dbReference>
<dbReference type="InterPro" id="IPR023210">
    <property type="entry name" value="NADP_OxRdtase_dom"/>
</dbReference>
<feature type="signal peptide" evidence="2">
    <location>
        <begin position="1"/>
        <end position="32"/>
    </location>
</feature>
<gene>
    <name evidence="4" type="ORF">L0U89_10995</name>
</gene>
<protein>
    <submittedName>
        <fullName evidence="4">Aldo/keto reductase</fullName>
    </submittedName>
</protein>
<dbReference type="Proteomes" id="UP001201449">
    <property type="component" value="Unassembled WGS sequence"/>
</dbReference>
<comment type="caution">
    <text evidence="4">The sequence shown here is derived from an EMBL/GenBank/DDBJ whole genome shotgun (WGS) entry which is preliminary data.</text>
</comment>
<proteinExistence type="predicted"/>
<dbReference type="SUPFAM" id="SSF51430">
    <property type="entry name" value="NAD(P)-linked oxidoreductase"/>
    <property type="match status" value="1"/>
</dbReference>
<dbReference type="InterPro" id="IPR006311">
    <property type="entry name" value="TAT_signal"/>
</dbReference>